<name>A0AAV8ZY45_9CUCU</name>
<dbReference type="InterPro" id="IPR056536">
    <property type="entry name" value="TPR_NUP160_C"/>
</dbReference>
<accession>A0AAV8ZY45</accession>
<proteinExistence type="predicted"/>
<reference evidence="2" key="1">
    <citation type="journal article" date="2023" name="Insect Mol. Biol.">
        <title>Genome sequencing provides insights into the evolution of gene families encoding plant cell wall-degrading enzymes in longhorned beetles.</title>
        <authorList>
            <person name="Shin N.R."/>
            <person name="Okamura Y."/>
            <person name="Kirsch R."/>
            <person name="Pauchet Y."/>
        </authorList>
    </citation>
    <scope>NUCLEOTIDE SEQUENCE</scope>
    <source>
        <strain evidence="2">RBIC_L_NR</strain>
    </source>
</reference>
<evidence type="ECO:0000313" key="2">
    <source>
        <dbReference type="EMBL" id="KAJ8972547.1"/>
    </source>
</evidence>
<feature type="domain" description="NUP160 C-terminal TPR" evidence="1">
    <location>
        <begin position="8"/>
        <end position="61"/>
    </location>
</feature>
<dbReference type="EMBL" id="JANEYF010000040">
    <property type="protein sequence ID" value="KAJ8972547.1"/>
    <property type="molecule type" value="Genomic_DNA"/>
</dbReference>
<evidence type="ECO:0000313" key="3">
    <source>
        <dbReference type="Proteomes" id="UP001162156"/>
    </source>
</evidence>
<dbReference type="AlphaFoldDB" id="A0AAV8ZY45"/>
<evidence type="ECO:0000259" key="1">
    <source>
        <dbReference type="Pfam" id="PF23347"/>
    </source>
</evidence>
<organism evidence="2 3">
    <name type="scientific">Rhamnusium bicolor</name>
    <dbReference type="NCBI Taxonomy" id="1586634"/>
    <lineage>
        <taxon>Eukaryota</taxon>
        <taxon>Metazoa</taxon>
        <taxon>Ecdysozoa</taxon>
        <taxon>Arthropoda</taxon>
        <taxon>Hexapoda</taxon>
        <taxon>Insecta</taxon>
        <taxon>Pterygota</taxon>
        <taxon>Neoptera</taxon>
        <taxon>Endopterygota</taxon>
        <taxon>Coleoptera</taxon>
        <taxon>Polyphaga</taxon>
        <taxon>Cucujiformia</taxon>
        <taxon>Chrysomeloidea</taxon>
        <taxon>Cerambycidae</taxon>
        <taxon>Lepturinae</taxon>
        <taxon>Rhagiini</taxon>
        <taxon>Rhamnusium</taxon>
    </lineage>
</organism>
<gene>
    <name evidence="2" type="ORF">NQ314_000134</name>
</gene>
<protein>
    <recommendedName>
        <fullName evidence="1">NUP160 C-terminal TPR domain-containing protein</fullName>
    </recommendedName>
</protein>
<sequence>MKSCIDLPVNRDSAADVVWQLLQEYLEKYEEPNMTTLHYVVCKKIINMRIYIPHWLSSSYKVCFCFL</sequence>
<dbReference type="Proteomes" id="UP001162156">
    <property type="component" value="Unassembled WGS sequence"/>
</dbReference>
<dbReference type="Pfam" id="PF23347">
    <property type="entry name" value="TPR_Nup160_C"/>
    <property type="match status" value="1"/>
</dbReference>
<keyword evidence="3" id="KW-1185">Reference proteome</keyword>
<comment type="caution">
    <text evidence="2">The sequence shown here is derived from an EMBL/GenBank/DDBJ whole genome shotgun (WGS) entry which is preliminary data.</text>
</comment>